<gene>
    <name evidence="3" type="ORF">ENW00_08400</name>
</gene>
<protein>
    <submittedName>
        <fullName evidence="3">Glycosyltransferase WbuB</fullName>
    </submittedName>
</protein>
<evidence type="ECO:0000259" key="1">
    <source>
        <dbReference type="Pfam" id="PF00534"/>
    </source>
</evidence>
<dbReference type="GO" id="GO:0016757">
    <property type="term" value="F:glycosyltransferase activity"/>
    <property type="evidence" value="ECO:0007669"/>
    <property type="project" value="InterPro"/>
</dbReference>
<evidence type="ECO:0000259" key="2">
    <source>
        <dbReference type="Pfam" id="PF13439"/>
    </source>
</evidence>
<dbReference type="EMBL" id="DTIN01000035">
    <property type="protein sequence ID" value="HFX14148.1"/>
    <property type="molecule type" value="Genomic_DNA"/>
</dbReference>
<name>A0A7C3MIR8_DICTH</name>
<keyword evidence="3" id="KW-0808">Transferase</keyword>
<proteinExistence type="predicted"/>
<dbReference type="PANTHER" id="PTHR12526:SF638">
    <property type="entry name" value="SPORE COAT PROTEIN SA"/>
    <property type="match status" value="1"/>
</dbReference>
<dbReference type="Gene3D" id="3.40.50.2000">
    <property type="entry name" value="Glycogen Phosphorylase B"/>
    <property type="match status" value="2"/>
</dbReference>
<dbReference type="InterPro" id="IPR028098">
    <property type="entry name" value="Glyco_trans_4-like_N"/>
</dbReference>
<organism evidence="3">
    <name type="scientific">Dictyoglomus thermophilum</name>
    <dbReference type="NCBI Taxonomy" id="14"/>
    <lineage>
        <taxon>Bacteria</taxon>
        <taxon>Pseudomonadati</taxon>
        <taxon>Dictyoglomota</taxon>
        <taxon>Dictyoglomia</taxon>
        <taxon>Dictyoglomales</taxon>
        <taxon>Dictyoglomaceae</taxon>
        <taxon>Dictyoglomus</taxon>
    </lineage>
</organism>
<comment type="caution">
    <text evidence="3">The sequence shown here is derived from an EMBL/GenBank/DDBJ whole genome shotgun (WGS) entry which is preliminary data.</text>
</comment>
<feature type="domain" description="Glycosyltransferase subfamily 4-like N-terminal" evidence="2">
    <location>
        <begin position="19"/>
        <end position="194"/>
    </location>
</feature>
<dbReference type="InterPro" id="IPR001296">
    <property type="entry name" value="Glyco_trans_1"/>
</dbReference>
<reference evidence="3" key="1">
    <citation type="journal article" date="2020" name="mSystems">
        <title>Genome- and Community-Level Interaction Insights into Carbon Utilization and Element Cycling Functions of Hydrothermarchaeota in Hydrothermal Sediment.</title>
        <authorList>
            <person name="Zhou Z."/>
            <person name="Liu Y."/>
            <person name="Xu W."/>
            <person name="Pan J."/>
            <person name="Luo Z.H."/>
            <person name="Li M."/>
        </authorList>
    </citation>
    <scope>NUCLEOTIDE SEQUENCE [LARGE SCALE GENOMIC DNA]</scope>
    <source>
        <strain evidence="3">SpSt-81</strain>
    </source>
</reference>
<accession>A0A7C3MIR8</accession>
<dbReference type="SUPFAM" id="SSF53756">
    <property type="entry name" value="UDP-Glycosyltransferase/glycogen phosphorylase"/>
    <property type="match status" value="1"/>
</dbReference>
<dbReference type="CDD" id="cd03794">
    <property type="entry name" value="GT4_WbuB-like"/>
    <property type="match status" value="1"/>
</dbReference>
<sequence length="411" mass="47452">MKILYIHQYFKTLAEAGGTRSYEFSKYLVDKGYKVVLISGKNNQKRLIEKNNVDGIEVIYIKNNYSNYMPFKRRIISFLEFAFWSLIVSFFVKDIDVIYSTSTPLTVAIPALFLSYVKKIPFIFEVRDLWPDVPIELGIIKNKIIIKILLWFEKLVYKRAAKIVVLSPGMRDGIIKKGINPDKIVLIPNSSDIHRFMIDKKEDIINLFDRSETLKEAFLVVYIGAVAFANDLRTVIEACKILQYEFEPNRVMVLIIGDGKERPLLEKLKNEYKLTNVLFLGEMPKKDVIKFISIAHCGLLVFRNNHILETNSPNKFFDYLAAGKPIISNVGGWTKEIIENYNIGKVVEGGNPKALAEAILSMSKMDLKELENMGIRARELAEKEFSRLKMAQIFEKVLNEVYFNIYEKTIR</sequence>
<evidence type="ECO:0000313" key="3">
    <source>
        <dbReference type="EMBL" id="HFX14148.1"/>
    </source>
</evidence>
<feature type="domain" description="Glycosyl transferase family 1" evidence="1">
    <location>
        <begin position="210"/>
        <end position="379"/>
    </location>
</feature>
<dbReference type="Pfam" id="PF13439">
    <property type="entry name" value="Glyco_transf_4"/>
    <property type="match status" value="1"/>
</dbReference>
<dbReference type="AlphaFoldDB" id="A0A7C3MIR8"/>
<dbReference type="PANTHER" id="PTHR12526">
    <property type="entry name" value="GLYCOSYLTRANSFERASE"/>
    <property type="match status" value="1"/>
</dbReference>
<dbReference type="Pfam" id="PF00534">
    <property type="entry name" value="Glycos_transf_1"/>
    <property type="match status" value="1"/>
</dbReference>